<reference evidence="2 3" key="1">
    <citation type="submission" date="2018-11" db="EMBL/GenBank/DDBJ databases">
        <title>Microbial catabolism of amino acid.</title>
        <authorList>
            <person name="Hibi M."/>
            <person name="Ogawa J."/>
        </authorList>
    </citation>
    <scope>NUCLEOTIDE SEQUENCE [LARGE SCALE GENOMIC DNA]</scope>
    <source>
        <strain evidence="2 3">C31-06</strain>
    </source>
</reference>
<dbReference type="EMBL" id="BHYM01000140">
    <property type="protein sequence ID" value="GCE45029.1"/>
    <property type="molecule type" value="Genomic_DNA"/>
</dbReference>
<dbReference type="Proteomes" id="UP000287519">
    <property type="component" value="Unassembled WGS sequence"/>
</dbReference>
<gene>
    <name evidence="2" type="ORF">Rhow_001044</name>
</gene>
<dbReference type="InterPro" id="IPR038721">
    <property type="entry name" value="IS701-like_DDE_dom"/>
</dbReference>
<evidence type="ECO:0000259" key="1">
    <source>
        <dbReference type="Pfam" id="PF13546"/>
    </source>
</evidence>
<evidence type="ECO:0000313" key="3">
    <source>
        <dbReference type="Proteomes" id="UP000287519"/>
    </source>
</evidence>
<accession>A0A402CNC7</accession>
<proteinExistence type="predicted"/>
<organism evidence="2 3">
    <name type="scientific">Rhodococcus wratislaviensis</name>
    <name type="common">Tsukamurella wratislaviensis</name>
    <dbReference type="NCBI Taxonomy" id="44752"/>
    <lineage>
        <taxon>Bacteria</taxon>
        <taxon>Bacillati</taxon>
        <taxon>Actinomycetota</taxon>
        <taxon>Actinomycetes</taxon>
        <taxon>Mycobacteriales</taxon>
        <taxon>Nocardiaceae</taxon>
        <taxon>Rhodococcus</taxon>
    </lineage>
</organism>
<comment type="caution">
    <text evidence="2">The sequence shown here is derived from an EMBL/GenBank/DDBJ whole genome shotgun (WGS) entry which is preliminary data.</text>
</comment>
<sequence>MWAEGPAEIDALIGHRFARSEPRKHAVEYVQGLLSGEERKNSWTLSERAGDRLPDGMQRLLSTADWDPDAVRDDVRDYAVGHLADPSGVLILDLCRVGNYAEVRLG</sequence>
<dbReference type="AlphaFoldDB" id="A0A402CNC7"/>
<dbReference type="Pfam" id="PF13546">
    <property type="entry name" value="DDE_5"/>
    <property type="match status" value="1"/>
</dbReference>
<evidence type="ECO:0000313" key="2">
    <source>
        <dbReference type="EMBL" id="GCE45029.1"/>
    </source>
</evidence>
<name>A0A402CNC7_RHOWR</name>
<protein>
    <submittedName>
        <fullName evidence="2">Mobile element protein</fullName>
    </submittedName>
</protein>
<keyword evidence="3" id="KW-1185">Reference proteome</keyword>
<feature type="domain" description="Transposase IS701-like DDE" evidence="1">
    <location>
        <begin position="17"/>
        <end position="93"/>
    </location>
</feature>